<gene>
    <name evidence="8" type="ORF">FCL42_12505</name>
</gene>
<organism evidence="8 9">
    <name type="scientific">Ferrimonas aestuarii</name>
    <dbReference type="NCBI Taxonomy" id="2569539"/>
    <lineage>
        <taxon>Bacteria</taxon>
        <taxon>Pseudomonadati</taxon>
        <taxon>Pseudomonadota</taxon>
        <taxon>Gammaproteobacteria</taxon>
        <taxon>Alteromonadales</taxon>
        <taxon>Ferrimonadaceae</taxon>
        <taxon>Ferrimonas</taxon>
    </lineage>
</organism>
<feature type="transmembrane region" description="Helical" evidence="6">
    <location>
        <begin position="7"/>
        <end position="35"/>
    </location>
</feature>
<keyword evidence="6" id="KW-0472">Membrane</keyword>
<dbReference type="SUPFAM" id="SSF55874">
    <property type="entry name" value="ATPase domain of HSP90 chaperone/DNA topoisomerase II/histidine kinase"/>
    <property type="match status" value="1"/>
</dbReference>
<dbReference type="Pfam" id="PF00512">
    <property type="entry name" value="HisKA"/>
    <property type="match status" value="1"/>
</dbReference>
<protein>
    <recommendedName>
        <fullName evidence="2">histidine kinase</fullName>
        <ecNumber evidence="2">2.7.13.3</ecNumber>
    </recommendedName>
</protein>
<dbReference type="OrthoDB" id="9121563at2"/>
<dbReference type="Gene3D" id="3.30.565.10">
    <property type="entry name" value="Histidine kinase-like ATPase, C-terminal domain"/>
    <property type="match status" value="1"/>
</dbReference>
<accession>A0A4U1BM54</accession>
<evidence type="ECO:0000256" key="3">
    <source>
        <dbReference type="ARBA" id="ARBA00022553"/>
    </source>
</evidence>
<keyword evidence="5 8" id="KW-0418">Kinase</keyword>
<comment type="caution">
    <text evidence="8">The sequence shown here is derived from an EMBL/GenBank/DDBJ whole genome shotgun (WGS) entry which is preliminary data.</text>
</comment>
<evidence type="ECO:0000313" key="8">
    <source>
        <dbReference type="EMBL" id="TKB54211.1"/>
    </source>
</evidence>
<dbReference type="GO" id="GO:0000155">
    <property type="term" value="F:phosphorelay sensor kinase activity"/>
    <property type="evidence" value="ECO:0007669"/>
    <property type="project" value="InterPro"/>
</dbReference>
<dbReference type="GO" id="GO:0005886">
    <property type="term" value="C:plasma membrane"/>
    <property type="evidence" value="ECO:0007669"/>
    <property type="project" value="TreeGrafter"/>
</dbReference>
<dbReference type="InterPro" id="IPR005467">
    <property type="entry name" value="His_kinase_dom"/>
</dbReference>
<dbReference type="AlphaFoldDB" id="A0A4U1BM54"/>
<dbReference type="PANTHER" id="PTHR45436:SF5">
    <property type="entry name" value="SENSOR HISTIDINE KINASE TRCS"/>
    <property type="match status" value="1"/>
</dbReference>
<evidence type="ECO:0000256" key="6">
    <source>
        <dbReference type="SAM" id="Phobius"/>
    </source>
</evidence>
<sequence length="418" mass="46890">MKRFNSLRVYVITVLFLLGVLVSVTLSSVAMNYFIGGMDFIQTGTMIDTAELLEEQGKRRGQLMGFYISDDWEQMPAEVQQFLSKPSTPYLLYKDFQKNIVFDGPSLGVFAVMVPGDDGVTRYVSMTLRPEDYTPEEKDKVMVFGPDPFWVIVAFGFGGIALFAMVIWLLIRQITKPMVELSDWAKGLGPESVENSTPDFHYRELNGLAGIIKGSFEQVQQSVQREQEFLRHASHELRTPITVIRANSAVLAKLTTDPNSKQAVVQQRIERAVRTMSDLTETLLWMSRDKGRQANEPVQLDQFIEQIALELDYLKKPGVEVSISVDPITLNLAKTPCRIALSNLIRNAYQHTAEGQVAIVQLGNVITVSNEVSEAGGADLGFGLGLKLCRKLVEQYGWQMQEHSLPDAHRVVLSLIQR</sequence>
<comment type="catalytic activity">
    <reaction evidence="1">
        <text>ATP + protein L-histidine = ADP + protein N-phospho-L-histidine.</text>
        <dbReference type="EC" id="2.7.13.3"/>
    </reaction>
</comment>
<evidence type="ECO:0000256" key="1">
    <source>
        <dbReference type="ARBA" id="ARBA00000085"/>
    </source>
</evidence>
<evidence type="ECO:0000256" key="4">
    <source>
        <dbReference type="ARBA" id="ARBA00022679"/>
    </source>
</evidence>
<dbReference type="EMBL" id="SWCJ01000009">
    <property type="protein sequence ID" value="TKB54211.1"/>
    <property type="molecule type" value="Genomic_DNA"/>
</dbReference>
<dbReference type="InterPro" id="IPR003661">
    <property type="entry name" value="HisK_dim/P_dom"/>
</dbReference>
<evidence type="ECO:0000256" key="2">
    <source>
        <dbReference type="ARBA" id="ARBA00012438"/>
    </source>
</evidence>
<feature type="transmembrane region" description="Helical" evidence="6">
    <location>
        <begin position="149"/>
        <end position="171"/>
    </location>
</feature>
<dbReference type="Proteomes" id="UP000305675">
    <property type="component" value="Unassembled WGS sequence"/>
</dbReference>
<dbReference type="InterPro" id="IPR036097">
    <property type="entry name" value="HisK_dim/P_sf"/>
</dbReference>
<dbReference type="PANTHER" id="PTHR45436">
    <property type="entry name" value="SENSOR HISTIDINE KINASE YKOH"/>
    <property type="match status" value="1"/>
</dbReference>
<keyword evidence="6" id="KW-1133">Transmembrane helix</keyword>
<dbReference type="InterPro" id="IPR036890">
    <property type="entry name" value="HATPase_C_sf"/>
</dbReference>
<proteinExistence type="predicted"/>
<evidence type="ECO:0000259" key="7">
    <source>
        <dbReference type="PROSITE" id="PS50109"/>
    </source>
</evidence>
<dbReference type="SMART" id="SM00388">
    <property type="entry name" value="HisKA"/>
    <property type="match status" value="1"/>
</dbReference>
<dbReference type="CDD" id="cd00082">
    <property type="entry name" value="HisKA"/>
    <property type="match status" value="1"/>
</dbReference>
<keyword evidence="3" id="KW-0597">Phosphoprotein</keyword>
<keyword evidence="9" id="KW-1185">Reference proteome</keyword>
<dbReference type="PROSITE" id="PS50109">
    <property type="entry name" value="HIS_KIN"/>
    <property type="match status" value="1"/>
</dbReference>
<name>A0A4U1BM54_9GAMM</name>
<dbReference type="Gene3D" id="1.10.287.130">
    <property type="match status" value="1"/>
</dbReference>
<evidence type="ECO:0000313" key="9">
    <source>
        <dbReference type="Proteomes" id="UP000305675"/>
    </source>
</evidence>
<dbReference type="RefSeq" id="WP_136863760.1">
    <property type="nucleotide sequence ID" value="NZ_SWCJ01000009.1"/>
</dbReference>
<keyword evidence="4" id="KW-0808">Transferase</keyword>
<feature type="domain" description="Histidine kinase" evidence="7">
    <location>
        <begin position="232"/>
        <end position="418"/>
    </location>
</feature>
<evidence type="ECO:0000256" key="5">
    <source>
        <dbReference type="ARBA" id="ARBA00022777"/>
    </source>
</evidence>
<dbReference type="InterPro" id="IPR050428">
    <property type="entry name" value="TCS_sensor_his_kinase"/>
</dbReference>
<dbReference type="SUPFAM" id="SSF47384">
    <property type="entry name" value="Homodimeric domain of signal transducing histidine kinase"/>
    <property type="match status" value="1"/>
</dbReference>
<reference evidence="8 9" key="1">
    <citation type="submission" date="2019-04" db="EMBL/GenBank/DDBJ databases">
        <authorList>
            <person name="Hwang J.C."/>
        </authorList>
    </citation>
    <scope>NUCLEOTIDE SEQUENCE [LARGE SCALE GENOMIC DNA]</scope>
    <source>
        <strain evidence="8 9">IMCC35002</strain>
    </source>
</reference>
<keyword evidence="6" id="KW-0812">Transmembrane</keyword>
<dbReference type="EC" id="2.7.13.3" evidence="2"/>